<name>A0A1C3H3M7_9GAMM</name>
<dbReference type="InterPro" id="IPR015424">
    <property type="entry name" value="PyrdxlP-dep_Trfase"/>
</dbReference>
<dbReference type="FunFam" id="3.40.640.10:FF:000007">
    <property type="entry name" value="glycine dehydrogenase (Decarboxylating), mitochondrial"/>
    <property type="match status" value="1"/>
</dbReference>
<evidence type="ECO:0000256" key="9">
    <source>
        <dbReference type="PIRSR" id="PIRSR603437-50"/>
    </source>
</evidence>
<dbReference type="EMBL" id="FKLO01000038">
    <property type="protein sequence ID" value="SAM62216.1"/>
    <property type="molecule type" value="Genomic_DNA"/>
</dbReference>
<dbReference type="PANTHER" id="PTHR11773">
    <property type="entry name" value="GLYCINE DEHYDROGENASE, DECARBOXYLATING"/>
    <property type="match status" value="1"/>
</dbReference>
<dbReference type="InterPro" id="IPR015421">
    <property type="entry name" value="PyrdxlP-dep_Trfase_major"/>
</dbReference>
<evidence type="ECO:0000256" key="4">
    <source>
        <dbReference type="ARBA" id="ARBA00011690"/>
    </source>
</evidence>
<dbReference type="InterPro" id="IPR049316">
    <property type="entry name" value="GDC-P_C"/>
</dbReference>
<evidence type="ECO:0000256" key="7">
    <source>
        <dbReference type="ARBA" id="ARBA00049026"/>
    </source>
</evidence>
<dbReference type="EC" id="1.4.4.2" evidence="8"/>
<dbReference type="NCBIfam" id="TIGR00461">
    <property type="entry name" value="gcvP"/>
    <property type="match status" value="1"/>
</dbReference>
<evidence type="ECO:0000313" key="12">
    <source>
        <dbReference type="EMBL" id="SAM62216.1"/>
    </source>
</evidence>
<accession>A0A1C3H3M7</accession>
<feature type="modified residue" description="N6-(pyridoxal phosphate)lysine" evidence="8 9">
    <location>
        <position position="714"/>
    </location>
</feature>
<comment type="subunit">
    <text evidence="4 8">The glycine cleavage system is composed of four proteins: P, T, L and H.</text>
</comment>
<dbReference type="GO" id="GO:0005829">
    <property type="term" value="C:cytosol"/>
    <property type="evidence" value="ECO:0007669"/>
    <property type="project" value="TreeGrafter"/>
</dbReference>
<comment type="function">
    <text evidence="2 8">The glycine cleavage system catalyzes the degradation of glycine. The P protein binds the alpha-amino group of glycine through its pyridoxal phosphate cofactor; CO(2) is released and the remaining methylamine moiety is then transferred to the lipoamide cofactor of the H protein.</text>
</comment>
<comment type="catalytic activity">
    <reaction evidence="7 8">
        <text>N(6)-[(R)-lipoyl]-L-lysyl-[glycine-cleavage complex H protein] + glycine + H(+) = N(6)-[(R)-S(8)-aminomethyldihydrolipoyl]-L-lysyl-[glycine-cleavage complex H protein] + CO2</text>
        <dbReference type="Rhea" id="RHEA:24304"/>
        <dbReference type="Rhea" id="RHEA-COMP:10494"/>
        <dbReference type="Rhea" id="RHEA-COMP:10495"/>
        <dbReference type="ChEBI" id="CHEBI:15378"/>
        <dbReference type="ChEBI" id="CHEBI:16526"/>
        <dbReference type="ChEBI" id="CHEBI:57305"/>
        <dbReference type="ChEBI" id="CHEBI:83099"/>
        <dbReference type="ChEBI" id="CHEBI:83143"/>
        <dbReference type="EC" id="1.4.4.2"/>
    </reaction>
</comment>
<evidence type="ECO:0000256" key="3">
    <source>
        <dbReference type="ARBA" id="ARBA00010756"/>
    </source>
</evidence>
<dbReference type="Gene3D" id="3.90.1150.10">
    <property type="entry name" value="Aspartate Aminotransferase, domain 1"/>
    <property type="match status" value="2"/>
</dbReference>
<evidence type="ECO:0000256" key="5">
    <source>
        <dbReference type="ARBA" id="ARBA00022898"/>
    </source>
</evidence>
<evidence type="ECO:0000256" key="6">
    <source>
        <dbReference type="ARBA" id="ARBA00023002"/>
    </source>
</evidence>
<dbReference type="FunFam" id="3.40.640.10:FF:000005">
    <property type="entry name" value="Glycine dehydrogenase (decarboxylating), mitochondrial"/>
    <property type="match status" value="1"/>
</dbReference>
<sequence>MLFCVAPREWRFFAFFIEDFVVSAHAPFVSRHIGPSPAEQEKMLKLLGFSRLDDFVDAVVPQDIRRKEMRLPAPLSEREALAALQKIANKNQVFRSLIGQGYYGTVVPPVILRNVLENPAWYTSYTPYQPEISQGRLEALLNFQTMVCDLTGMEIANASLLDEATAAAEAMMLARRQSKAKSNVFLVDQRVHPQTIDVLLTRAGYQDIEIAVVDCKNELPQTEYFGVLVQYPDTHGHVADYRGLAEIAHANGAVLVVATDLLALTILTPPGEWNADIVVGNAQRFGVPLGFGGPHAAFMATRDSFKRAMPGRLVGISVDSHGKPAYRLALQTREQHIRREKATSNVCTAQALLAIMAGCYAVWHGAEGLREIGVRVHRLATQLALTLEKHHFKFTYENFFDTLHIDVGSRADLIMQRALDAGYNLRRIDASSIGVSLDELSSEAEVKLLVAIFTGRNEEIPLEKPQAMLPAFAVRSSQYLDHPVFKEHRSETEMMRYLRKLSDWDLALDRTMIPLGSCTMKLNAASEMMPVTWRQFSDIHPFAPLEQAEGYREMFDELEAMLAEATGYDAVSLQPNSGAQGEYAGLLAIRAYHESRGDSQRNICLIPQSAHGTNPASAALAGMEVVIVACDEDGDIDIADLVLKAEEHADRLAAIMVTYPSTHGIFERNIRELCAIIHGYGGQVYLDGANFNAQVGLAAPGHYGSDVSHLNLHKTFAIPHGGGGPGVGPIAVKEHLKPFLPGHSVVPLEHRGGLAVSAAPWGSALVDVIPWMYLRMMGADGLKKASQVAILNANYIAARLKGAYDVLYSDADGHVAHECIIDVRPYKDSAGVSVDDIAKRLMDYGFHAPTMSFPVPGTLMIEPTESETLAELDRFCDAMLAIREEIRRIENGEWTHEDNPLVNAPHTLADLTGDWNRGYDRKTAVFPLDGMNPGKYLTPVNRIDNAYGDRHLICTCPSPIDWESPKA</sequence>
<dbReference type="InterPro" id="IPR049315">
    <property type="entry name" value="GDC-P_N"/>
</dbReference>
<dbReference type="InterPro" id="IPR020581">
    <property type="entry name" value="GDC_P"/>
</dbReference>
<dbReference type="NCBIfam" id="NF003346">
    <property type="entry name" value="PRK04366.1"/>
    <property type="match status" value="1"/>
</dbReference>
<evidence type="ECO:0000256" key="8">
    <source>
        <dbReference type="HAMAP-Rule" id="MF_00711"/>
    </source>
</evidence>
<dbReference type="InterPro" id="IPR003437">
    <property type="entry name" value="GcvP"/>
</dbReference>
<dbReference type="HAMAP" id="MF_00711">
    <property type="entry name" value="GcvP"/>
    <property type="match status" value="1"/>
</dbReference>
<comment type="similarity">
    <text evidence="3 8">Belongs to the GcvP family.</text>
</comment>
<evidence type="ECO:0000313" key="13">
    <source>
        <dbReference type="Proteomes" id="UP000190837"/>
    </source>
</evidence>
<evidence type="ECO:0000256" key="1">
    <source>
        <dbReference type="ARBA" id="ARBA00001933"/>
    </source>
</evidence>
<dbReference type="InterPro" id="IPR015422">
    <property type="entry name" value="PyrdxlP-dep_Trfase_small"/>
</dbReference>
<dbReference type="GO" id="GO:0019464">
    <property type="term" value="P:glycine decarboxylation via glycine cleavage system"/>
    <property type="evidence" value="ECO:0007669"/>
    <property type="project" value="UniProtKB-UniRule"/>
</dbReference>
<feature type="domain" description="Glycine cleavage system P-protein N-terminal" evidence="10">
    <location>
        <begin position="485"/>
        <end position="744"/>
    </location>
</feature>
<dbReference type="CDD" id="cd00613">
    <property type="entry name" value="GDC-P"/>
    <property type="match status" value="2"/>
</dbReference>
<dbReference type="Pfam" id="PF21478">
    <property type="entry name" value="GcvP2_C"/>
    <property type="match status" value="1"/>
</dbReference>
<dbReference type="Gene3D" id="3.40.640.10">
    <property type="entry name" value="Type I PLP-dependent aspartate aminotransferase-like (Major domain)"/>
    <property type="match status" value="2"/>
</dbReference>
<feature type="domain" description="Glycine dehydrogenase C-terminal" evidence="11">
    <location>
        <begin position="785"/>
        <end position="906"/>
    </location>
</feature>
<evidence type="ECO:0000256" key="2">
    <source>
        <dbReference type="ARBA" id="ARBA00003788"/>
    </source>
</evidence>
<proteinExistence type="inferred from homology"/>
<comment type="cofactor">
    <cofactor evidence="1 8 9">
        <name>pyridoxal 5'-phosphate</name>
        <dbReference type="ChEBI" id="CHEBI:597326"/>
    </cofactor>
</comment>
<dbReference type="GO" id="GO:0005960">
    <property type="term" value="C:glycine cleavage complex"/>
    <property type="evidence" value="ECO:0007669"/>
    <property type="project" value="TreeGrafter"/>
</dbReference>
<feature type="domain" description="Glycine cleavage system P-protein N-terminal" evidence="10">
    <location>
        <begin position="31"/>
        <end position="453"/>
    </location>
</feature>
<gene>
    <name evidence="8" type="primary">gcvP</name>
    <name evidence="12" type="ORF">CHUV0807_0988</name>
</gene>
<dbReference type="GO" id="GO:0004375">
    <property type="term" value="F:glycine dehydrogenase (decarboxylating) activity"/>
    <property type="evidence" value="ECO:0007669"/>
    <property type="project" value="UniProtKB-EC"/>
</dbReference>
<dbReference type="AlphaFoldDB" id="A0A1C3H3M7"/>
<keyword evidence="6 8" id="KW-0560">Oxidoreductase</keyword>
<protein>
    <recommendedName>
        <fullName evidence="8">Glycine dehydrogenase (decarboxylating)</fullName>
        <ecNumber evidence="8">1.4.4.2</ecNumber>
    </recommendedName>
    <alternativeName>
        <fullName evidence="8">Glycine cleavage system P-protein</fullName>
    </alternativeName>
    <alternativeName>
        <fullName evidence="8">Glycine decarboxylase</fullName>
    </alternativeName>
    <alternativeName>
        <fullName evidence="8">Glycine dehydrogenase (aminomethyl-transferring)</fullName>
    </alternativeName>
</protein>
<dbReference type="PANTHER" id="PTHR11773:SF1">
    <property type="entry name" value="GLYCINE DEHYDROGENASE (DECARBOXYLATING), MITOCHONDRIAL"/>
    <property type="match status" value="1"/>
</dbReference>
<organism evidence="12 13">
    <name type="scientific">Cardiobacterium hominis</name>
    <dbReference type="NCBI Taxonomy" id="2718"/>
    <lineage>
        <taxon>Bacteria</taxon>
        <taxon>Pseudomonadati</taxon>
        <taxon>Pseudomonadota</taxon>
        <taxon>Gammaproteobacteria</taxon>
        <taxon>Cardiobacteriales</taxon>
        <taxon>Cardiobacteriaceae</taxon>
        <taxon>Cardiobacterium</taxon>
    </lineage>
</organism>
<evidence type="ECO:0000259" key="11">
    <source>
        <dbReference type="Pfam" id="PF21478"/>
    </source>
</evidence>
<dbReference type="FunFam" id="3.90.1150.10:FF:000007">
    <property type="entry name" value="Glycine dehydrogenase (decarboxylating), mitochondrial"/>
    <property type="match status" value="1"/>
</dbReference>
<dbReference type="Proteomes" id="UP000190837">
    <property type="component" value="Unassembled WGS sequence"/>
</dbReference>
<dbReference type="GO" id="GO:0016594">
    <property type="term" value="F:glycine binding"/>
    <property type="evidence" value="ECO:0007669"/>
    <property type="project" value="TreeGrafter"/>
</dbReference>
<dbReference type="Pfam" id="PF02347">
    <property type="entry name" value="GDC-P"/>
    <property type="match status" value="2"/>
</dbReference>
<evidence type="ECO:0000259" key="10">
    <source>
        <dbReference type="Pfam" id="PF02347"/>
    </source>
</evidence>
<dbReference type="GO" id="GO:0030170">
    <property type="term" value="F:pyridoxal phosphate binding"/>
    <property type="evidence" value="ECO:0007669"/>
    <property type="project" value="TreeGrafter"/>
</dbReference>
<reference evidence="13" key="1">
    <citation type="submission" date="2016-04" db="EMBL/GenBank/DDBJ databases">
        <authorList>
            <person name="Tagini F."/>
        </authorList>
    </citation>
    <scope>NUCLEOTIDE SEQUENCE [LARGE SCALE GENOMIC DNA]</scope>
    <source>
        <strain evidence="13">CHUV0807</strain>
    </source>
</reference>
<dbReference type="NCBIfam" id="NF001696">
    <property type="entry name" value="PRK00451.1"/>
    <property type="match status" value="1"/>
</dbReference>
<keyword evidence="5 8" id="KW-0663">Pyridoxal phosphate</keyword>
<dbReference type="SUPFAM" id="SSF53383">
    <property type="entry name" value="PLP-dependent transferases"/>
    <property type="match status" value="2"/>
</dbReference>